<feature type="domain" description="DhaK" evidence="2">
    <location>
        <begin position="26"/>
        <end position="72"/>
    </location>
</feature>
<dbReference type="AlphaFoldDB" id="W1XMP5"/>
<dbReference type="PROSITE" id="PS51481">
    <property type="entry name" value="DHAK"/>
    <property type="match status" value="1"/>
</dbReference>
<dbReference type="EMBL" id="AZMM01015379">
    <property type="protein sequence ID" value="ETJ30099.1"/>
    <property type="molecule type" value="Genomic_DNA"/>
</dbReference>
<feature type="region of interest" description="Disordered" evidence="1">
    <location>
        <begin position="49"/>
        <end position="72"/>
    </location>
</feature>
<evidence type="ECO:0000313" key="3">
    <source>
        <dbReference type="EMBL" id="ETJ30099.1"/>
    </source>
</evidence>
<feature type="non-terminal residue" evidence="3">
    <location>
        <position position="1"/>
    </location>
</feature>
<name>W1XMP5_9ZZZZ</name>
<feature type="compositionally biased region" description="Basic and acidic residues" evidence="1">
    <location>
        <begin position="50"/>
        <end position="65"/>
    </location>
</feature>
<dbReference type="SUPFAM" id="SSF82549">
    <property type="entry name" value="DAK1/DegV-like"/>
    <property type="match status" value="1"/>
</dbReference>
<organism evidence="3">
    <name type="scientific">human gut metagenome</name>
    <dbReference type="NCBI Taxonomy" id="408170"/>
    <lineage>
        <taxon>unclassified sequences</taxon>
        <taxon>metagenomes</taxon>
        <taxon>organismal metagenomes</taxon>
    </lineage>
</organism>
<dbReference type="InterPro" id="IPR004006">
    <property type="entry name" value="DhaK_dom"/>
</dbReference>
<proteinExistence type="predicted"/>
<reference evidence="3" key="1">
    <citation type="submission" date="2013-12" db="EMBL/GenBank/DDBJ databases">
        <title>A Varibaculum cambriense genome reconstructed from a premature infant gut community with otherwise low bacterial novelty that shifts toward anaerobic metabolism during the third week of life.</title>
        <authorList>
            <person name="Brown C.T."/>
            <person name="Sharon I."/>
            <person name="Thomas B.C."/>
            <person name="Castelle C.J."/>
            <person name="Morowitz M.J."/>
            <person name="Banfield J.F."/>
        </authorList>
    </citation>
    <scope>NUCLEOTIDE SEQUENCE</scope>
</reference>
<gene>
    <name evidence="3" type="ORF">Q604_UNBC15379G0001</name>
</gene>
<evidence type="ECO:0000259" key="2">
    <source>
        <dbReference type="PROSITE" id="PS51481"/>
    </source>
</evidence>
<evidence type="ECO:0000256" key="1">
    <source>
        <dbReference type="SAM" id="MobiDB-lite"/>
    </source>
</evidence>
<dbReference type="GO" id="GO:0006071">
    <property type="term" value="P:glycerol metabolic process"/>
    <property type="evidence" value="ECO:0007669"/>
    <property type="project" value="InterPro"/>
</dbReference>
<protein>
    <submittedName>
        <fullName evidence="3">Glycerone kinase</fullName>
    </submittedName>
</protein>
<feature type="non-terminal residue" evidence="3">
    <location>
        <position position="72"/>
    </location>
</feature>
<accession>W1XMP5</accession>
<sequence length="72" mass="7245">AWAPTASTTWGATGSRLSTMKKLINDAESVVADALAGLAAAHPDLGTGGLDHRVGYRASPKKEGRVAVISGG</sequence>
<keyword evidence="3" id="KW-0808">Transferase</keyword>
<dbReference type="GO" id="GO:0004371">
    <property type="term" value="F:glycerone kinase activity"/>
    <property type="evidence" value="ECO:0007669"/>
    <property type="project" value="InterPro"/>
</dbReference>
<keyword evidence="3" id="KW-0418">Kinase</keyword>
<comment type="caution">
    <text evidence="3">The sequence shown here is derived from an EMBL/GenBank/DDBJ whole genome shotgun (WGS) entry which is preliminary data.</text>
</comment>